<feature type="region of interest" description="Disordered" evidence="2">
    <location>
        <begin position="832"/>
        <end position="851"/>
    </location>
</feature>
<evidence type="ECO:0000256" key="2">
    <source>
        <dbReference type="SAM" id="MobiDB-lite"/>
    </source>
</evidence>
<keyword evidence="1" id="KW-0175">Coiled coil</keyword>
<feature type="region of interest" description="Disordered" evidence="2">
    <location>
        <begin position="140"/>
        <end position="200"/>
    </location>
</feature>
<feature type="coiled-coil region" evidence="1">
    <location>
        <begin position="453"/>
        <end position="488"/>
    </location>
</feature>
<feature type="region of interest" description="Disordered" evidence="2">
    <location>
        <begin position="524"/>
        <end position="564"/>
    </location>
</feature>
<feature type="compositionally biased region" description="Basic and acidic residues" evidence="2">
    <location>
        <begin position="699"/>
        <end position="721"/>
    </location>
</feature>
<proteinExistence type="predicted"/>
<gene>
    <name evidence="4" type="ORF">WR25_25704</name>
</gene>
<feature type="compositionally biased region" description="Polar residues" evidence="2">
    <location>
        <begin position="325"/>
        <end position="344"/>
    </location>
</feature>
<keyword evidence="5" id="KW-1185">Reference proteome</keyword>
<dbReference type="STRING" id="2018661.A0A2A2LYE2"/>
<dbReference type="InterPro" id="IPR036236">
    <property type="entry name" value="Znf_C2H2_sf"/>
</dbReference>
<evidence type="ECO:0000256" key="1">
    <source>
        <dbReference type="SAM" id="Coils"/>
    </source>
</evidence>
<protein>
    <recommendedName>
        <fullName evidence="3">S phase cyclin A-associated protein in the endoplasmic reticulum N-terminal domain-containing protein</fullName>
    </recommendedName>
</protein>
<accession>A0A2A2LYE2</accession>
<feature type="compositionally biased region" description="Polar residues" evidence="2">
    <location>
        <begin position="379"/>
        <end position="390"/>
    </location>
</feature>
<evidence type="ECO:0000313" key="5">
    <source>
        <dbReference type="Proteomes" id="UP000218231"/>
    </source>
</evidence>
<dbReference type="AlphaFoldDB" id="A0A2A2LYE2"/>
<evidence type="ECO:0000313" key="4">
    <source>
        <dbReference type="EMBL" id="PAV91015.1"/>
    </source>
</evidence>
<feature type="compositionally biased region" description="Basic and acidic residues" evidence="2">
    <location>
        <begin position="351"/>
        <end position="361"/>
    </location>
</feature>
<comment type="caution">
    <text evidence="4">The sequence shown here is derived from an EMBL/GenBank/DDBJ whole genome shotgun (WGS) entry which is preliminary data.</text>
</comment>
<sequence length="1279" mass="146372">MPPTDDDKPRSIASNGTRASKKKKNRRRRAKQWTYLIENLKGSIDALYEVCRNDQSIPGCKEVILHLQDGNRDFEALIETINVELEWGNEQKHQAVAWEIRKSMSSPGHVVDKIGIEALPLYPMVLAEVVRNAEREALEKAREEEKEKQAAVLEKDEGKDEDGWKLVTGRRRKSASSTTASEYADREMSVESEQNDPPRLNVYERLSGGASSCRRHSTTAAGEKSYAAATKSSVCSGKSVTSRLNPKSAMGLPQTKASMAKVAYTRQRLWEKHQPELTEKFKAQQRKERMKEIQSTRSTSSINFSDVSAVRRITQEFRTQKIQRRQQQSAPVSEVNRSLQSITETGEGEDEKLPRAPDTPKKTARNSPIESIPADPVHTSPNRPTNSNSIKLDAIPRCSKSEPIGSLSSSTTPPPLDLEGDLEWREMTEEEESLALEEHSLKLVIQREESVSIDAELERQVAVEAELLEKEEEERMRKEEEAKKAEEPAPTFSDIVRKWEADMKEYAAMSWSEIMEKEVAGNYHEPGTLVEKREKMNSPSRRRCDRNDSDFSKKHEEKLKRADELRAKLQEQKAARLRELMQRVEEVRAKREAIIEKKRIHLENKMERAQENREKNLTEIVKKAKDDEQKVMEVKFINALQDDNFKQDLKIRDAGIEERRQALVDERTRKIEEKAAKELAAEERRKLAEAERQARLQEMVEKKEARHSQVLAQKEEIEREKKEKRRIQKERQEENRQTVTTPTGDRKEERKRPTSAKLHCRWEHLSDPSNWPDDTQLKYDIKCTVCNEVMTSELDAMAHVVGKTHFAKVKEFKMLPADLETQIQRYLQEIDSKNPDQEEESGSESDGKLREWCTSRSPSQILQNLSCSPRAQNRIARELANRLEDVDLDKKINDSTLKVVEKKIGELIGICDEKSKCEPISDQLIASNAMEKLYGMTFRQIPNVSESLRLQMCTLLSKLLCFPRAVSLLSTGPHLENLLTSLIERITADSKFTPLSVALCSVLTSALATISNEKNAGKFMDLEANEFAEMVSSFLLSSQFVSGCKNSIDSDHSVDIPTALVNLTAHFLQVNENFCRRLVFQFTSLLLQIVVRKIREEGESKLEEITMRLLFSMANGDKKCEDKDSHWKTLLSSPHSSLRIRLLLGNVLSRLCHQMDAEGSGVRNAQFFQTLLLVRFIANSGMVYKRLLILGDSRHSVPILLARLPLTCLVFPSNYSPILVTLCDLVYNHEDSANLLNSELSLKHLIEFLKKQVNFRISKIMSRLILKLSFNIRERFFLL</sequence>
<dbReference type="InterPro" id="IPR032446">
    <property type="entry name" value="SCAPER_N"/>
</dbReference>
<feature type="compositionally biased region" description="Basic and acidic residues" evidence="2">
    <location>
        <begin position="140"/>
        <end position="164"/>
    </location>
</feature>
<feature type="region of interest" description="Disordered" evidence="2">
    <location>
        <begin position="1"/>
        <end position="27"/>
    </location>
</feature>
<dbReference type="Pfam" id="PF16501">
    <property type="entry name" value="SCAPER_N"/>
    <property type="match status" value="1"/>
</dbReference>
<dbReference type="SUPFAM" id="SSF57667">
    <property type="entry name" value="beta-beta-alpha zinc fingers"/>
    <property type="match status" value="1"/>
</dbReference>
<dbReference type="PANTHER" id="PTHR31434">
    <property type="entry name" value="S PHASE CYCLIN A-ASSOCIATED PROTEIN IN THE ENDOPLASMIC RETICULUM"/>
    <property type="match status" value="1"/>
</dbReference>
<reference evidence="4 5" key="1">
    <citation type="journal article" date="2017" name="Curr. Biol.">
        <title>Genome architecture and evolution of a unichromosomal asexual nematode.</title>
        <authorList>
            <person name="Fradin H."/>
            <person name="Zegar C."/>
            <person name="Gutwein M."/>
            <person name="Lucas J."/>
            <person name="Kovtun M."/>
            <person name="Corcoran D."/>
            <person name="Baugh L.R."/>
            <person name="Kiontke K."/>
            <person name="Gunsalus K."/>
            <person name="Fitch D.H."/>
            <person name="Piano F."/>
        </authorList>
    </citation>
    <scope>NUCLEOTIDE SEQUENCE [LARGE SCALE GENOMIC DNA]</scope>
    <source>
        <strain evidence="4">PF1309</strain>
    </source>
</reference>
<evidence type="ECO:0000259" key="3">
    <source>
        <dbReference type="Pfam" id="PF16501"/>
    </source>
</evidence>
<dbReference type="Proteomes" id="UP000218231">
    <property type="component" value="Unassembled WGS sequence"/>
</dbReference>
<dbReference type="Gene3D" id="6.10.280.30">
    <property type="match status" value="1"/>
</dbReference>
<dbReference type="PANTHER" id="PTHR31434:SF2">
    <property type="entry name" value="S PHASE CYCLIN A-ASSOCIATED PROTEIN IN THE ENDOPLASMIC RETICULUM"/>
    <property type="match status" value="1"/>
</dbReference>
<name>A0A2A2LYE2_9BILA</name>
<dbReference type="EMBL" id="LIAE01006338">
    <property type="protein sequence ID" value="PAV91015.1"/>
    <property type="molecule type" value="Genomic_DNA"/>
</dbReference>
<feature type="region of interest" description="Disordered" evidence="2">
    <location>
        <begin position="699"/>
        <end position="755"/>
    </location>
</feature>
<feature type="region of interest" description="Disordered" evidence="2">
    <location>
        <begin position="320"/>
        <end position="417"/>
    </location>
</feature>
<organism evidence="4 5">
    <name type="scientific">Diploscapter pachys</name>
    <dbReference type="NCBI Taxonomy" id="2018661"/>
    <lineage>
        <taxon>Eukaryota</taxon>
        <taxon>Metazoa</taxon>
        <taxon>Ecdysozoa</taxon>
        <taxon>Nematoda</taxon>
        <taxon>Chromadorea</taxon>
        <taxon>Rhabditida</taxon>
        <taxon>Rhabditina</taxon>
        <taxon>Rhabditomorpha</taxon>
        <taxon>Rhabditoidea</taxon>
        <taxon>Rhabditidae</taxon>
        <taxon>Diploscapter</taxon>
    </lineage>
</organism>
<dbReference type="Gene3D" id="3.30.160.60">
    <property type="entry name" value="Classic Zinc Finger"/>
    <property type="match status" value="1"/>
</dbReference>
<feature type="compositionally biased region" description="Basic and acidic residues" evidence="2">
    <location>
        <begin position="1"/>
        <end position="10"/>
    </location>
</feature>
<feature type="domain" description="S phase cyclin A-associated protein in the endoplasmic reticulum N-terminal" evidence="3">
    <location>
        <begin position="21"/>
        <end position="109"/>
    </location>
</feature>
<feature type="compositionally biased region" description="Basic and acidic residues" evidence="2">
    <location>
        <begin position="545"/>
        <end position="564"/>
    </location>
</feature>
<dbReference type="OrthoDB" id="71500at2759"/>